<dbReference type="EMBL" id="CABFNQ020000642">
    <property type="protein sequence ID" value="CAH0020359.1"/>
    <property type="molecule type" value="Genomic_DNA"/>
</dbReference>
<protein>
    <recommendedName>
        <fullName evidence="6">Clr5 domain-containing protein</fullName>
    </recommendedName>
</protein>
<feature type="repeat" description="ANK" evidence="3">
    <location>
        <begin position="531"/>
        <end position="559"/>
    </location>
</feature>
<dbReference type="OrthoDB" id="539213at2759"/>
<feature type="repeat" description="ANK" evidence="3">
    <location>
        <begin position="499"/>
        <end position="521"/>
    </location>
</feature>
<dbReference type="SUPFAM" id="SSF48403">
    <property type="entry name" value="Ankyrin repeat"/>
    <property type="match status" value="2"/>
</dbReference>
<keyword evidence="2 3" id="KW-0040">ANK repeat</keyword>
<dbReference type="Proteomes" id="UP000696573">
    <property type="component" value="Unassembled WGS sequence"/>
</dbReference>
<dbReference type="SMART" id="SM00248">
    <property type="entry name" value="ANK"/>
    <property type="match status" value="8"/>
</dbReference>
<feature type="repeat" description="ANK" evidence="3">
    <location>
        <begin position="300"/>
        <end position="332"/>
    </location>
</feature>
<evidence type="ECO:0008006" key="6">
    <source>
        <dbReference type="Google" id="ProtNLM"/>
    </source>
</evidence>
<dbReference type="AlphaFoldDB" id="A0A9N9VBV6"/>
<name>A0A9N9VBV6_9HYPO</name>
<evidence type="ECO:0000256" key="2">
    <source>
        <dbReference type="ARBA" id="ARBA00023043"/>
    </source>
</evidence>
<sequence>METSRPQPTEAEWLQRKPALRKLYLVDEVSLKRLVADADKMGLVVTVAQMEYKLKLWGFRRNIDKATWISIDNRISKRKAMGKESEVIHCGKRLKPSTIEKATNRYRDMSIFAQHAPVITKHDGNVGSIRLLQSVKTQAILPMVLGVAPGLTLTESQPQVSQLAAMIGLSMPESFPGENLQRAQILVNGSSEECLLECWTILFYNLSNNLVDLCETVQWSVLLDLLREYGVLNLKIDSQSLQDATVQGFMHTIFHASIYHVLHYQALDSGRSEALEAVTWLLSSGHNPDNWLMIPHLNYHTVTPLQAAILCGSLDLMEQLLKAGADANLVLDHGSGGSASKPPVNMGRSDIAGAIVPHPPLELSLGMYRHGSEMAVRMARLLLKHGASKGLDQALQLVISRGETQIAMEIVQEGANPTTALQNPCGFLYEETSISAAASAGLSEMKFIIDLLRSKYPEKSTADFLSADVFISAAAEGKDDTSRYLYYSINPNGIASNCYGVTPLHAAARKGRLETCQLLMNLQGYYPYTSTHPSPLHLASYGGHTQIVQLFLNRGADVDDIVTLQSPQERQRFLERYDLHGVDFCTPCHLTPLQLLLTRDRKATLRASTTKQVSCATTLVKAGAKLTGFEVLSAVEHLRLDLLTAALAAGGDPNCLFRNGLRQFNALQLLFTDNIKARSARALRKAQIVDILLKHDAKLLGGEVTLAICSGDQNLVDLLLGSGGSLKVSTIDGVKCLEAAILLKDPKTITRVIEDDSAKYDGGALCAAVQTGMQDITKWLLQLRPEQAKTTIYDITALGLAAQLGDVGLFQTLLTLFTFSNVAKLPFFVASDGVLTPVSRAEAGDNYNQAWWCLGVCVEGSPLALAVMSRDIEIVGELLQRGFEPDLATWTICADLNDLAMLQTLFDQGKWLDNCEPVRNALVRSRIY</sequence>
<proteinExistence type="predicted"/>
<dbReference type="Gene3D" id="1.25.40.20">
    <property type="entry name" value="Ankyrin repeat-containing domain"/>
    <property type="match status" value="3"/>
</dbReference>
<evidence type="ECO:0000256" key="3">
    <source>
        <dbReference type="PROSITE-ProRule" id="PRU00023"/>
    </source>
</evidence>
<dbReference type="PROSITE" id="PS50088">
    <property type="entry name" value="ANK_REPEAT"/>
    <property type="match status" value="3"/>
</dbReference>
<accession>A0A9N9VBV6</accession>
<dbReference type="Pfam" id="PF12796">
    <property type="entry name" value="Ank_2"/>
    <property type="match status" value="1"/>
</dbReference>
<dbReference type="PANTHER" id="PTHR24198">
    <property type="entry name" value="ANKYRIN REPEAT AND PROTEIN KINASE DOMAIN-CONTAINING PROTEIN"/>
    <property type="match status" value="1"/>
</dbReference>
<keyword evidence="5" id="KW-1185">Reference proteome</keyword>
<evidence type="ECO:0000313" key="5">
    <source>
        <dbReference type="Proteomes" id="UP000696573"/>
    </source>
</evidence>
<dbReference type="PRINTS" id="PR01415">
    <property type="entry name" value="ANKYRIN"/>
</dbReference>
<dbReference type="PANTHER" id="PTHR24198:SF165">
    <property type="entry name" value="ANKYRIN REPEAT-CONTAINING PROTEIN-RELATED"/>
    <property type="match status" value="1"/>
</dbReference>
<dbReference type="Pfam" id="PF00023">
    <property type="entry name" value="Ank"/>
    <property type="match status" value="1"/>
</dbReference>
<reference evidence="4" key="1">
    <citation type="submission" date="2021-10" db="EMBL/GenBank/DDBJ databases">
        <authorList>
            <person name="Piombo E."/>
        </authorList>
    </citation>
    <scope>NUCLEOTIDE SEQUENCE</scope>
</reference>
<evidence type="ECO:0000313" key="4">
    <source>
        <dbReference type="EMBL" id="CAH0020359.1"/>
    </source>
</evidence>
<dbReference type="InterPro" id="IPR036770">
    <property type="entry name" value="Ankyrin_rpt-contain_sf"/>
</dbReference>
<evidence type="ECO:0000256" key="1">
    <source>
        <dbReference type="ARBA" id="ARBA00022737"/>
    </source>
</evidence>
<dbReference type="PROSITE" id="PS50297">
    <property type="entry name" value="ANK_REP_REGION"/>
    <property type="match status" value="3"/>
</dbReference>
<gene>
    <name evidence="4" type="ORF">CRHIZ90672A_00013859</name>
</gene>
<comment type="caution">
    <text evidence="4">The sequence shown here is derived from an EMBL/GenBank/DDBJ whole genome shotgun (WGS) entry which is preliminary data.</text>
</comment>
<keyword evidence="1" id="KW-0677">Repeat</keyword>
<organism evidence="4 5">
    <name type="scientific">Clonostachys rhizophaga</name>
    <dbReference type="NCBI Taxonomy" id="160324"/>
    <lineage>
        <taxon>Eukaryota</taxon>
        <taxon>Fungi</taxon>
        <taxon>Dikarya</taxon>
        <taxon>Ascomycota</taxon>
        <taxon>Pezizomycotina</taxon>
        <taxon>Sordariomycetes</taxon>
        <taxon>Hypocreomycetidae</taxon>
        <taxon>Hypocreales</taxon>
        <taxon>Bionectriaceae</taxon>
        <taxon>Clonostachys</taxon>
    </lineage>
</organism>
<dbReference type="InterPro" id="IPR002110">
    <property type="entry name" value="Ankyrin_rpt"/>
</dbReference>